<accession>A0ABT4M0A5</accession>
<dbReference type="Pfam" id="PF13478">
    <property type="entry name" value="XdhC_C"/>
    <property type="match status" value="1"/>
</dbReference>
<dbReference type="InterPro" id="IPR052698">
    <property type="entry name" value="MoCofactor_Util/Proc"/>
</dbReference>
<comment type="caution">
    <text evidence="3">The sequence shown here is derived from an EMBL/GenBank/DDBJ whole genome shotgun (WGS) entry which is preliminary data.</text>
</comment>
<feature type="domain" description="XdhC Rossmann" evidence="2">
    <location>
        <begin position="186"/>
        <end position="328"/>
    </location>
</feature>
<evidence type="ECO:0000313" key="4">
    <source>
        <dbReference type="Proteomes" id="UP001068379"/>
    </source>
</evidence>
<dbReference type="PANTHER" id="PTHR30388:SF6">
    <property type="entry name" value="XANTHINE DEHYDROGENASE SUBUNIT A-RELATED"/>
    <property type="match status" value="1"/>
</dbReference>
<name>A0ABT4M0A5_9BURK</name>
<dbReference type="InterPro" id="IPR003777">
    <property type="entry name" value="XdhC_CoxI"/>
</dbReference>
<dbReference type="PANTHER" id="PTHR30388">
    <property type="entry name" value="ALDEHYDE OXIDOREDUCTASE MOLYBDENUM COFACTOR ASSEMBLY PROTEIN"/>
    <property type="match status" value="1"/>
</dbReference>
<dbReference type="InterPro" id="IPR014308">
    <property type="entry name" value="Xanthine_DH_XdhC"/>
</dbReference>
<evidence type="ECO:0000259" key="2">
    <source>
        <dbReference type="Pfam" id="PF13478"/>
    </source>
</evidence>
<gene>
    <name evidence="3" type="primary">xdhC</name>
    <name evidence="3" type="ORF">O4H32_02095</name>
</gene>
<dbReference type="Gene3D" id="3.40.50.720">
    <property type="entry name" value="NAD(P)-binding Rossmann-like Domain"/>
    <property type="match status" value="1"/>
</dbReference>
<protein>
    <submittedName>
        <fullName evidence="3">Xanthine dehydrogenase accessory protein XdhC</fullName>
    </submittedName>
</protein>
<keyword evidence="4" id="KW-1185">Reference proteome</keyword>
<organism evidence="3 4">
    <name type="scientific">Castellaniella denitrificans</name>
    <dbReference type="NCBI Taxonomy" id="56119"/>
    <lineage>
        <taxon>Bacteria</taxon>
        <taxon>Pseudomonadati</taxon>
        <taxon>Pseudomonadota</taxon>
        <taxon>Betaproteobacteria</taxon>
        <taxon>Burkholderiales</taxon>
        <taxon>Alcaligenaceae</taxon>
        <taxon>Castellaniella</taxon>
    </lineage>
</organism>
<dbReference type="NCBIfam" id="TIGR02964">
    <property type="entry name" value="xanthine_xdhC"/>
    <property type="match status" value="1"/>
</dbReference>
<dbReference type="Proteomes" id="UP001068379">
    <property type="component" value="Unassembled WGS sequence"/>
</dbReference>
<dbReference type="Pfam" id="PF02625">
    <property type="entry name" value="XdhC_CoxI"/>
    <property type="match status" value="1"/>
</dbReference>
<sequence length="355" mass="38578">MHAWIDQALWCLDRRQAAVLVTVAWVQGSAPREAGAKMLVSEGHQWLTIGGGHLEWKAAGFARARLRADDGPDRWIEALPLGPALGQCCGGMVHLLFERLRESDRGWLEALRAGLQSPAGRIREVGLGGEGVQPWVRVSAPDEADAAADVGLADPSGPDPDRLLRPDPVRGCLTLREAVRPDPLHVVIFGAGHVGQALVHVLGTLPCRVTWVDARDDLFPDAVPPNVLIEATDTPEAVIDEAPPGGCFLIMTHDHALDQRLCERLLRRDDVAYFGLIGSQTKRRKFEHRFRARGIAPERIARIVCPIGEPGIEGKQPAVIAVAVAAQLLRLRSGRERRAAAPARAETPVHTEETP</sequence>
<evidence type="ECO:0000259" key="1">
    <source>
        <dbReference type="Pfam" id="PF02625"/>
    </source>
</evidence>
<evidence type="ECO:0000313" key="3">
    <source>
        <dbReference type="EMBL" id="MCZ4328744.1"/>
    </source>
</evidence>
<proteinExistence type="predicted"/>
<dbReference type="RefSeq" id="WP_269356228.1">
    <property type="nucleotide sequence ID" value="NZ_JAPWHE010000001.1"/>
</dbReference>
<reference evidence="3" key="1">
    <citation type="submission" date="2022-12" db="EMBL/GenBank/DDBJ databases">
        <title>Bacterial isolates from different developmental stages of Nematostella vectensis.</title>
        <authorList>
            <person name="Fraune S."/>
        </authorList>
    </citation>
    <scope>NUCLEOTIDE SEQUENCE</scope>
    <source>
        <strain evidence="3">G21619-S1</strain>
    </source>
</reference>
<dbReference type="InterPro" id="IPR027051">
    <property type="entry name" value="XdhC_Rossmann_dom"/>
</dbReference>
<feature type="domain" description="XdhC- CoxI" evidence="1">
    <location>
        <begin position="12"/>
        <end position="68"/>
    </location>
</feature>
<dbReference type="EMBL" id="JAPWHE010000001">
    <property type="protein sequence ID" value="MCZ4328744.1"/>
    <property type="molecule type" value="Genomic_DNA"/>
</dbReference>